<dbReference type="GO" id="GO:0003676">
    <property type="term" value="F:nucleic acid binding"/>
    <property type="evidence" value="ECO:0007669"/>
    <property type="project" value="InterPro"/>
</dbReference>
<dbReference type="InterPro" id="IPR002156">
    <property type="entry name" value="RNaseH_domain"/>
</dbReference>
<keyword evidence="3" id="KW-1185">Reference proteome</keyword>
<organism evidence="2 3">
    <name type="scientific">Gossypium armourianum</name>
    <dbReference type="NCBI Taxonomy" id="34283"/>
    <lineage>
        <taxon>Eukaryota</taxon>
        <taxon>Viridiplantae</taxon>
        <taxon>Streptophyta</taxon>
        <taxon>Embryophyta</taxon>
        <taxon>Tracheophyta</taxon>
        <taxon>Spermatophyta</taxon>
        <taxon>Magnoliopsida</taxon>
        <taxon>eudicotyledons</taxon>
        <taxon>Gunneridae</taxon>
        <taxon>Pentapetalae</taxon>
        <taxon>rosids</taxon>
        <taxon>malvids</taxon>
        <taxon>Malvales</taxon>
        <taxon>Malvaceae</taxon>
        <taxon>Malvoideae</taxon>
        <taxon>Gossypium</taxon>
    </lineage>
</organism>
<dbReference type="EMBL" id="JABFAE010000011">
    <property type="protein sequence ID" value="MBA0841209.1"/>
    <property type="molecule type" value="Genomic_DNA"/>
</dbReference>
<comment type="caution">
    <text evidence="2">The sequence shown here is derived from an EMBL/GenBank/DDBJ whole genome shotgun (WGS) entry which is preliminary data.</text>
</comment>
<dbReference type="GO" id="GO:0004523">
    <property type="term" value="F:RNA-DNA hybrid ribonuclease activity"/>
    <property type="evidence" value="ECO:0007669"/>
    <property type="project" value="InterPro"/>
</dbReference>
<dbReference type="Proteomes" id="UP000593575">
    <property type="component" value="Unassembled WGS sequence"/>
</dbReference>
<evidence type="ECO:0000259" key="1">
    <source>
        <dbReference type="Pfam" id="PF13456"/>
    </source>
</evidence>
<protein>
    <recommendedName>
        <fullName evidence="1">RNase H type-1 domain-containing protein</fullName>
    </recommendedName>
</protein>
<accession>A0A7J9K4K3</accession>
<evidence type="ECO:0000313" key="2">
    <source>
        <dbReference type="EMBL" id="MBA0841209.1"/>
    </source>
</evidence>
<sequence length="65" mass="7454">IDWLLFDVGSKTLGVVEGLKIAKRNGHRRIILEIDSMEVANMLSSNAKFGEHRLCREAHKFMNKE</sequence>
<name>A0A7J9K4K3_9ROSI</name>
<proteinExistence type="predicted"/>
<dbReference type="AlphaFoldDB" id="A0A7J9K4K3"/>
<gene>
    <name evidence="2" type="ORF">Goarm_003712</name>
</gene>
<evidence type="ECO:0000313" key="3">
    <source>
        <dbReference type="Proteomes" id="UP000593575"/>
    </source>
</evidence>
<feature type="non-terminal residue" evidence="2">
    <location>
        <position position="1"/>
    </location>
</feature>
<reference evidence="2 3" key="1">
    <citation type="journal article" date="2019" name="Genome Biol. Evol.">
        <title>Insights into the evolution of the New World diploid cottons (Gossypium, subgenus Houzingenia) based on genome sequencing.</title>
        <authorList>
            <person name="Grover C.E."/>
            <person name="Arick M.A. 2nd"/>
            <person name="Thrash A."/>
            <person name="Conover J.L."/>
            <person name="Sanders W.S."/>
            <person name="Peterson D.G."/>
            <person name="Frelichowski J.E."/>
            <person name="Scheffler J.A."/>
            <person name="Scheffler B.E."/>
            <person name="Wendel J.F."/>
        </authorList>
    </citation>
    <scope>NUCLEOTIDE SEQUENCE [LARGE SCALE GENOMIC DNA]</scope>
    <source>
        <strain evidence="2">6</strain>
        <tissue evidence="2">Leaf</tissue>
    </source>
</reference>
<feature type="domain" description="RNase H type-1" evidence="1">
    <location>
        <begin position="12"/>
        <end position="59"/>
    </location>
</feature>
<dbReference type="Pfam" id="PF13456">
    <property type="entry name" value="RVT_3"/>
    <property type="match status" value="1"/>
</dbReference>